<evidence type="ECO:0000313" key="2">
    <source>
        <dbReference type="Proteomes" id="UP000233343"/>
    </source>
</evidence>
<evidence type="ECO:0000313" key="1">
    <source>
        <dbReference type="EMBL" id="PKG28199.1"/>
    </source>
</evidence>
<organism evidence="1 2">
    <name type="scientific">Cytobacillus horneckiae</name>
    <dbReference type="NCBI Taxonomy" id="549687"/>
    <lineage>
        <taxon>Bacteria</taxon>
        <taxon>Bacillati</taxon>
        <taxon>Bacillota</taxon>
        <taxon>Bacilli</taxon>
        <taxon>Bacillales</taxon>
        <taxon>Bacillaceae</taxon>
        <taxon>Cytobacillus</taxon>
    </lineage>
</organism>
<accession>A0A2N0ZFB7</accession>
<name>A0A2N0ZFB7_9BACI</name>
<proteinExistence type="predicted"/>
<dbReference type="Proteomes" id="UP000233343">
    <property type="component" value="Unassembled WGS sequence"/>
</dbReference>
<dbReference type="RefSeq" id="WP_083957343.1">
    <property type="nucleotide sequence ID" value="NZ_PISD01000031.1"/>
</dbReference>
<sequence length="575" mass="67272">MADKIDINLIDTPENRNTLRKYLLKDLIKMGMPTDKALKRVRQLMKEQEDNLFGKGGLAYSLGKRSIHFFCNYFLQDTFIPKPSNTARKLASVHYEIWDTLEDLFIHDSFDKLELVMPRGAAKTTVCDFALSVWAHCYKVSTYTLVAGRTEQDAVEFIRDSRRAFEENPYIRFAFGELIDSKFTVNRLELELANYTKIQAISSTSSPRGKKFNGERPTLLIADDYQSKVDVLTQEARDKKYSTWVEDSYYAGDKPVYRDGKKIKMGTKYIVLGTILHKDCFISRLLKDRTYKHVVRKAILDDDVDKLFSKGLWAEFKKIYFNSHDPLAIDNAKEFYYQNEQAMKFPVLWEDKYDCLTMAIDYFSDPTAFKQEMQNDASKIGEKAFHNITTEPRETIEKQIFVKTILCCDPAVETKEHNDFTALLVGSVTPNTFRWVRKGIVERLEYEDYLKKVIDLLEEYKDITHVWIEKNTFNGADVRDIKKSINENPSLKRRRIEIINERQNKNKEAKIRAIAHKVDSGFFTFAEEDTEFTSQILSYEGERYTKHDDAPDLTAEFNRIIDEVVVDRRIKFYDW</sequence>
<dbReference type="InterPro" id="IPR027417">
    <property type="entry name" value="P-loop_NTPase"/>
</dbReference>
<protein>
    <recommendedName>
        <fullName evidence="3">Terminase large subunit gp17-like C-terminal domain-containing protein</fullName>
    </recommendedName>
</protein>
<reference evidence="1 2" key="1">
    <citation type="journal article" date="2010" name="Int. J. Syst. Evol. Microbiol.">
        <title>Bacillus horneckiae sp. nov., isolated from a spacecraft-assembly clean room.</title>
        <authorList>
            <person name="Vaishampayan P."/>
            <person name="Probst A."/>
            <person name="Krishnamurthi S."/>
            <person name="Ghosh S."/>
            <person name="Osman S."/>
            <person name="McDowall A."/>
            <person name="Ruckmani A."/>
            <person name="Mayilraj S."/>
            <person name="Venkateswaran K."/>
        </authorList>
    </citation>
    <scope>NUCLEOTIDE SEQUENCE [LARGE SCALE GENOMIC DNA]</scope>
    <source>
        <strain evidence="2">1PO1SC</strain>
    </source>
</reference>
<evidence type="ECO:0008006" key="3">
    <source>
        <dbReference type="Google" id="ProtNLM"/>
    </source>
</evidence>
<gene>
    <name evidence="1" type="ORF">CWS20_15260</name>
</gene>
<dbReference type="Gene3D" id="3.40.50.300">
    <property type="entry name" value="P-loop containing nucleotide triphosphate hydrolases"/>
    <property type="match status" value="1"/>
</dbReference>
<dbReference type="AlphaFoldDB" id="A0A2N0ZFB7"/>
<dbReference type="EMBL" id="PISD01000031">
    <property type="protein sequence ID" value="PKG28199.1"/>
    <property type="molecule type" value="Genomic_DNA"/>
</dbReference>
<comment type="caution">
    <text evidence="1">The sequence shown here is derived from an EMBL/GenBank/DDBJ whole genome shotgun (WGS) entry which is preliminary data.</text>
</comment>
<keyword evidence="2" id="KW-1185">Reference proteome</keyword>